<feature type="domain" description="Tyr recombinase" evidence="4">
    <location>
        <begin position="172"/>
        <end position="360"/>
    </location>
</feature>
<dbReference type="RefSeq" id="WP_347438642.1">
    <property type="nucleotide sequence ID" value="NZ_CP089291.1"/>
</dbReference>
<dbReference type="InterPro" id="IPR025269">
    <property type="entry name" value="SAM-like_dom"/>
</dbReference>
<keyword evidence="2" id="KW-0233">DNA recombination</keyword>
<dbReference type="InterPro" id="IPR011010">
    <property type="entry name" value="DNA_brk_join_enz"/>
</dbReference>
<dbReference type="Pfam" id="PF13102">
    <property type="entry name" value="Phage_int_SAM_5"/>
    <property type="match status" value="1"/>
</dbReference>
<dbReference type="InterPro" id="IPR002104">
    <property type="entry name" value="Integrase_catalytic"/>
</dbReference>
<dbReference type="Pfam" id="PF00589">
    <property type="entry name" value="Phage_integrase"/>
    <property type="match status" value="1"/>
</dbReference>
<sequence>MAEHQYTDFSESTGFAYCDEAFGSHTLTDNISEKNRMKLRAIRMLISYQRDGDFEFRTPSVERIFHGEIGKTTELYLSYVRNILRLSDETIRNKEQYLYEFHTFLNGHALLLEDLNVDIVENFFASMGYSLASRHNSGSTLRIFLRYAFDNGLTNKDCSIFVLADNYKKHCKLPTTYEESEISNMIASVERSSAIGKRDYLILLLAAEYGWRTKDIVGFRFTQIDWDNNVIRFNQSKTDIPVEFPLLSTIGNAIIDYLKHGRPKTDAEEIIVAADTVKKGQPLSPPTVHSIVSKYMSKANIKNWKAKKHGAHSLRHSLATNMLKKNVSMPVISTVMGHQSTETTKIYLAVDVKKLRQCSLPMPELHSSYFSWEA</sequence>
<dbReference type="PANTHER" id="PTHR30349:SF81">
    <property type="entry name" value="TYROSINE RECOMBINASE XERC"/>
    <property type="match status" value="1"/>
</dbReference>
<dbReference type="InterPro" id="IPR010998">
    <property type="entry name" value="Integrase_recombinase_N"/>
</dbReference>
<evidence type="ECO:0000256" key="1">
    <source>
        <dbReference type="ARBA" id="ARBA00023125"/>
    </source>
</evidence>
<dbReference type="EMBL" id="CP089291">
    <property type="protein sequence ID" value="UOF91953.1"/>
    <property type="molecule type" value="Genomic_DNA"/>
</dbReference>
<dbReference type="PROSITE" id="PS51898">
    <property type="entry name" value="TYR_RECOMBINASE"/>
    <property type="match status" value="1"/>
</dbReference>
<accession>A0ABY4CPJ9</accession>
<reference evidence="7" key="1">
    <citation type="submission" date="2021-12" db="EMBL/GenBank/DDBJ databases">
        <title>Alicyclobacillaceae gen. nov., sp. nov., isolated from chalcocite enrichment system.</title>
        <authorList>
            <person name="Jiang Z."/>
        </authorList>
    </citation>
    <scope>NUCLEOTIDE SEQUENCE</scope>
    <source>
        <strain evidence="7">MYW30-H2</strain>
    </source>
</reference>
<dbReference type="Proteomes" id="UP000830167">
    <property type="component" value="Chromosome"/>
</dbReference>
<dbReference type="CDD" id="cd01188">
    <property type="entry name" value="INT_RitA_C_like"/>
    <property type="match status" value="1"/>
</dbReference>
<dbReference type="InterPro" id="IPR050090">
    <property type="entry name" value="Tyrosine_recombinase_XerCD"/>
</dbReference>
<dbReference type="InterPro" id="IPR013762">
    <property type="entry name" value="Integrase-like_cat_sf"/>
</dbReference>
<evidence type="ECO:0000313" key="7">
    <source>
        <dbReference type="EMBL" id="UOF92425.1"/>
    </source>
</evidence>
<proteinExistence type="predicted"/>
<evidence type="ECO:0000259" key="5">
    <source>
        <dbReference type="PROSITE" id="PS51900"/>
    </source>
</evidence>
<evidence type="ECO:0000313" key="6">
    <source>
        <dbReference type="EMBL" id="UOF91953.1"/>
    </source>
</evidence>
<feature type="domain" description="Core-binding (CB)" evidence="5">
    <location>
        <begin position="67"/>
        <end position="149"/>
    </location>
</feature>
<dbReference type="Gene3D" id="1.10.150.130">
    <property type="match status" value="1"/>
</dbReference>
<evidence type="ECO:0000313" key="8">
    <source>
        <dbReference type="Proteomes" id="UP000830167"/>
    </source>
</evidence>
<protein>
    <submittedName>
        <fullName evidence="7">Tyrosine-type recombinase/integrase</fullName>
    </submittedName>
</protein>
<dbReference type="Gene3D" id="1.10.443.10">
    <property type="entry name" value="Intergrase catalytic core"/>
    <property type="match status" value="1"/>
</dbReference>
<dbReference type="PANTHER" id="PTHR30349">
    <property type="entry name" value="PHAGE INTEGRASE-RELATED"/>
    <property type="match status" value="1"/>
</dbReference>
<dbReference type="PROSITE" id="PS51900">
    <property type="entry name" value="CB"/>
    <property type="match status" value="1"/>
</dbReference>
<dbReference type="InterPro" id="IPR044068">
    <property type="entry name" value="CB"/>
</dbReference>
<organism evidence="7 8">
    <name type="scientific">Fodinisporobacter ferrooxydans</name>
    <dbReference type="NCBI Taxonomy" id="2901836"/>
    <lineage>
        <taxon>Bacteria</taxon>
        <taxon>Bacillati</taxon>
        <taxon>Bacillota</taxon>
        <taxon>Bacilli</taxon>
        <taxon>Bacillales</taxon>
        <taxon>Alicyclobacillaceae</taxon>
        <taxon>Fodinisporobacter</taxon>
    </lineage>
</organism>
<evidence type="ECO:0000259" key="4">
    <source>
        <dbReference type="PROSITE" id="PS51898"/>
    </source>
</evidence>
<keyword evidence="8" id="KW-1185">Reference proteome</keyword>
<evidence type="ECO:0000256" key="3">
    <source>
        <dbReference type="PROSITE-ProRule" id="PRU01248"/>
    </source>
</evidence>
<keyword evidence="1 3" id="KW-0238">DNA-binding</keyword>
<dbReference type="EMBL" id="CP089291">
    <property type="protein sequence ID" value="UOF92425.1"/>
    <property type="molecule type" value="Genomic_DNA"/>
</dbReference>
<dbReference type="SUPFAM" id="SSF56349">
    <property type="entry name" value="DNA breaking-rejoining enzymes"/>
    <property type="match status" value="1"/>
</dbReference>
<name>A0ABY4CPJ9_9BACL</name>
<evidence type="ECO:0000256" key="2">
    <source>
        <dbReference type="ARBA" id="ARBA00023172"/>
    </source>
</evidence>
<gene>
    <name evidence="6" type="ORF">LSG31_06860</name>
    <name evidence="7" type="ORF">LSG31_09840</name>
</gene>